<evidence type="ECO:0000256" key="4">
    <source>
        <dbReference type="ARBA" id="ARBA00022547"/>
    </source>
</evidence>
<evidence type="ECO:0000256" key="13">
    <source>
        <dbReference type="HAMAP-Rule" id="MF_01398"/>
    </source>
</evidence>
<keyword evidence="4 13" id="KW-0138">CF(0)</keyword>
<evidence type="ECO:0000256" key="12">
    <source>
        <dbReference type="ARBA" id="ARBA00037847"/>
    </source>
</evidence>
<comment type="function">
    <text evidence="11 13">F(1)F(0) ATP synthase produces ATP from ADP in the presence of a proton or sodium gradient. F-type ATPases consist of two structural domains, F(1) containing the extramembraneous catalytic core and F(0) containing the membrane proton channel, linked together by a central stalk and a peripheral stalk. During catalysis, ATP synthesis in the catalytic domain of F(1) is coupled via a rotary mechanism of the central stalk subunits to proton translocation.</text>
</comment>
<evidence type="ECO:0000256" key="2">
    <source>
        <dbReference type="ARBA" id="ARBA00022448"/>
    </source>
</evidence>
<evidence type="ECO:0000313" key="18">
    <source>
        <dbReference type="Proteomes" id="UP000198558"/>
    </source>
</evidence>
<evidence type="ECO:0000256" key="7">
    <source>
        <dbReference type="ARBA" id="ARBA00022989"/>
    </source>
</evidence>
<comment type="function">
    <text evidence="13">Component of the F(0) channel, it forms part of the peripheral stalk, linking F(1) to F(0).</text>
</comment>
<dbReference type="InterPro" id="IPR050059">
    <property type="entry name" value="ATP_synthase_B_chain"/>
</dbReference>
<evidence type="ECO:0000256" key="1">
    <source>
        <dbReference type="ARBA" id="ARBA00005513"/>
    </source>
</evidence>
<dbReference type="GO" id="GO:0046933">
    <property type="term" value="F:proton-transporting ATP synthase activity, rotational mechanism"/>
    <property type="evidence" value="ECO:0007669"/>
    <property type="project" value="UniProtKB-UniRule"/>
</dbReference>
<dbReference type="GO" id="GO:0012505">
    <property type="term" value="C:endomembrane system"/>
    <property type="evidence" value="ECO:0007669"/>
    <property type="project" value="UniProtKB-SubCell"/>
</dbReference>
<sequence>MPDIASKLFPNVTTIIIQLLSTGVLLFVFKKYLWVPVQNYFAKRAEFIEGTVNEAKDMNEKARKLMEESEEQARQAAVQYREIVNLAKEDALKTKATIQEQANQEYKAKLDQARREIEAEKVQAKAAMKQEIVEVAIDVASKVMNKEMDTKTNKALVEDFVEEVVN</sequence>
<reference evidence="17" key="1">
    <citation type="submission" date="2016-10" db="EMBL/GenBank/DDBJ databases">
        <authorList>
            <person name="de Groot N.N."/>
        </authorList>
    </citation>
    <scope>NUCLEOTIDE SEQUENCE [LARGE SCALE GENOMIC DNA]</scope>
    <source>
        <strain evidence="17">DSM 1551</strain>
    </source>
</reference>
<dbReference type="NCBIfam" id="TIGR01144">
    <property type="entry name" value="ATP_synt_b"/>
    <property type="match status" value="1"/>
</dbReference>
<accession>A0A1I0F6R0</accession>
<dbReference type="AlphaFoldDB" id="A0A1I0F6R0"/>
<dbReference type="PANTHER" id="PTHR33445:SF1">
    <property type="entry name" value="ATP SYNTHASE SUBUNIT B"/>
    <property type="match status" value="1"/>
</dbReference>
<evidence type="ECO:0000256" key="14">
    <source>
        <dbReference type="RuleBase" id="RU003848"/>
    </source>
</evidence>
<comment type="subcellular location">
    <subcellularLocation>
        <location evidence="13">Cell membrane</location>
        <topology evidence="13">Single-pass membrane protein</topology>
    </subcellularLocation>
    <subcellularLocation>
        <location evidence="12">Endomembrane system</location>
        <topology evidence="12">Single-pass membrane protein</topology>
    </subcellularLocation>
</comment>
<dbReference type="PANTHER" id="PTHR33445">
    <property type="entry name" value="ATP SYNTHASE SUBUNIT B', CHLOROPLASTIC"/>
    <property type="match status" value="1"/>
</dbReference>
<dbReference type="Pfam" id="PF00430">
    <property type="entry name" value="ATP-synt_B"/>
    <property type="match status" value="1"/>
</dbReference>
<dbReference type="Proteomes" id="UP000490821">
    <property type="component" value="Unassembled WGS sequence"/>
</dbReference>
<feature type="transmembrane region" description="Helical" evidence="13">
    <location>
        <begin position="12"/>
        <end position="29"/>
    </location>
</feature>
<dbReference type="EMBL" id="BLMI01000185">
    <property type="protein sequence ID" value="GFI41489.1"/>
    <property type="molecule type" value="Genomic_DNA"/>
</dbReference>
<proteinExistence type="inferred from homology"/>
<dbReference type="EMBL" id="FOIN01000017">
    <property type="protein sequence ID" value="SET53752.1"/>
    <property type="molecule type" value="Genomic_DNA"/>
</dbReference>
<keyword evidence="3 13" id="KW-1003">Cell membrane</keyword>
<dbReference type="Proteomes" id="UP000198558">
    <property type="component" value="Unassembled WGS sequence"/>
</dbReference>
<feature type="coiled-coil region" evidence="15">
    <location>
        <begin position="48"/>
        <end position="134"/>
    </location>
</feature>
<comment type="subunit">
    <text evidence="13">F-type ATPases have 2 components, F(1) - the catalytic core - and F(0) - the membrane proton channel. F(1) has five subunits: alpha(3), beta(3), gamma(1), delta(1), epsilon(1). F(0) has three main subunits: a(1), b(2) and c(10-14). The alpha and beta chains form an alternating ring which encloses part of the gamma chain. F(1) is attached to F(0) by a central stalk formed by the gamma and epsilon chains, while a peripheral stalk is formed by the delta and b chains.</text>
</comment>
<dbReference type="GO" id="GO:0046961">
    <property type="term" value="F:proton-transporting ATPase activity, rotational mechanism"/>
    <property type="evidence" value="ECO:0007669"/>
    <property type="project" value="TreeGrafter"/>
</dbReference>
<dbReference type="GO" id="GO:0045259">
    <property type="term" value="C:proton-transporting ATP synthase complex"/>
    <property type="evidence" value="ECO:0007669"/>
    <property type="project" value="UniProtKB-KW"/>
</dbReference>
<dbReference type="GeneID" id="78288510"/>
<keyword evidence="8 13" id="KW-0406">Ion transport</keyword>
<name>A0A1I0F6R0_9FIRM</name>
<organism evidence="17 18">
    <name type="scientific">Thomasclavelia cocleata</name>
    <dbReference type="NCBI Taxonomy" id="69824"/>
    <lineage>
        <taxon>Bacteria</taxon>
        <taxon>Bacillati</taxon>
        <taxon>Bacillota</taxon>
        <taxon>Erysipelotrichia</taxon>
        <taxon>Erysipelotrichales</taxon>
        <taxon>Coprobacillaceae</taxon>
        <taxon>Thomasclavelia</taxon>
    </lineage>
</organism>
<evidence type="ECO:0000256" key="11">
    <source>
        <dbReference type="ARBA" id="ARBA00025198"/>
    </source>
</evidence>
<dbReference type="HAMAP" id="MF_01398">
    <property type="entry name" value="ATP_synth_b_bprime"/>
    <property type="match status" value="1"/>
</dbReference>
<evidence type="ECO:0000313" key="19">
    <source>
        <dbReference type="Proteomes" id="UP000490821"/>
    </source>
</evidence>
<evidence type="ECO:0000256" key="9">
    <source>
        <dbReference type="ARBA" id="ARBA00023136"/>
    </source>
</evidence>
<evidence type="ECO:0000256" key="10">
    <source>
        <dbReference type="ARBA" id="ARBA00023310"/>
    </source>
</evidence>
<dbReference type="GO" id="GO:0005886">
    <property type="term" value="C:plasma membrane"/>
    <property type="evidence" value="ECO:0007669"/>
    <property type="project" value="UniProtKB-SubCell"/>
</dbReference>
<evidence type="ECO:0000256" key="8">
    <source>
        <dbReference type="ARBA" id="ARBA00023065"/>
    </source>
</evidence>
<dbReference type="CDD" id="cd06503">
    <property type="entry name" value="ATP-synt_Fo_b"/>
    <property type="match status" value="1"/>
</dbReference>
<evidence type="ECO:0000256" key="15">
    <source>
        <dbReference type="SAM" id="Coils"/>
    </source>
</evidence>
<keyword evidence="5 13" id="KW-0812">Transmembrane</keyword>
<reference evidence="16 19" key="3">
    <citation type="journal article" date="2020" name="Microbiome">
        <title>Single-cell genomics of uncultured bacteria reveals dietary fiber responders in the mouse gut microbiota.</title>
        <authorList>
            <person name="Chijiiwa R."/>
            <person name="Hosokawa M."/>
            <person name="Kogawa M."/>
            <person name="Nishikawa Y."/>
            <person name="Ide K."/>
            <person name="Sakanashi C."/>
            <person name="Takahashi K."/>
            <person name="Takeyama H."/>
        </authorList>
    </citation>
    <scope>NUCLEOTIDE SEQUENCE [LARGE SCALE GENOMIC DNA]</scope>
    <source>
        <strain evidence="16">IMSAGC_017</strain>
    </source>
</reference>
<keyword evidence="18" id="KW-1185">Reference proteome</keyword>
<dbReference type="InterPro" id="IPR005864">
    <property type="entry name" value="ATP_synth_F0_bsu_bac"/>
</dbReference>
<keyword evidence="6 13" id="KW-0375">Hydrogen ion transport</keyword>
<keyword evidence="2 13" id="KW-0813">Transport</keyword>
<dbReference type="OrthoDB" id="1653939at2"/>
<reference evidence="18" key="2">
    <citation type="submission" date="2016-10" db="EMBL/GenBank/DDBJ databases">
        <authorList>
            <person name="Varghese N."/>
            <person name="Submissions S."/>
        </authorList>
    </citation>
    <scope>NUCLEOTIDE SEQUENCE [LARGE SCALE GENOMIC DNA]</scope>
    <source>
        <strain evidence="18">DSM 1551</strain>
    </source>
</reference>
<evidence type="ECO:0000313" key="17">
    <source>
        <dbReference type="EMBL" id="SET53752.1"/>
    </source>
</evidence>
<gene>
    <name evidence="16" type="primary">atpF_1</name>
    <name evidence="13" type="synonym">atpF</name>
    <name evidence="16" type="ORF">IMSAGC017_01533</name>
    <name evidence="17" type="ORF">SAMN04489758_11715</name>
</gene>
<protein>
    <recommendedName>
        <fullName evidence="13">ATP synthase subunit b</fullName>
    </recommendedName>
    <alternativeName>
        <fullName evidence="13">ATP synthase F(0) sector subunit b</fullName>
    </alternativeName>
    <alternativeName>
        <fullName evidence="13">ATPase subunit I</fullName>
    </alternativeName>
    <alternativeName>
        <fullName evidence="13">F-type ATPase subunit b</fullName>
        <shortName evidence="13">F-ATPase subunit b</shortName>
    </alternativeName>
</protein>
<evidence type="ECO:0000313" key="16">
    <source>
        <dbReference type="EMBL" id="GFI41489.1"/>
    </source>
</evidence>
<comment type="similarity">
    <text evidence="1 13 14">Belongs to the ATPase B chain family.</text>
</comment>
<evidence type="ECO:0000256" key="5">
    <source>
        <dbReference type="ARBA" id="ARBA00022692"/>
    </source>
</evidence>
<keyword evidence="9 13" id="KW-0472">Membrane</keyword>
<keyword evidence="10 13" id="KW-0066">ATP synthesis</keyword>
<keyword evidence="15" id="KW-0175">Coiled coil</keyword>
<evidence type="ECO:0000256" key="6">
    <source>
        <dbReference type="ARBA" id="ARBA00022781"/>
    </source>
</evidence>
<dbReference type="InterPro" id="IPR002146">
    <property type="entry name" value="ATP_synth_b/b'su_bac/chlpt"/>
</dbReference>
<keyword evidence="7 13" id="KW-1133">Transmembrane helix</keyword>
<dbReference type="RefSeq" id="WP_092354085.1">
    <property type="nucleotide sequence ID" value="NZ_BLMI01000185.1"/>
</dbReference>
<evidence type="ECO:0000256" key="3">
    <source>
        <dbReference type="ARBA" id="ARBA00022475"/>
    </source>
</evidence>